<feature type="domain" description="CCDC144C-like coiled-coil" evidence="4">
    <location>
        <begin position="1140"/>
        <end position="1246"/>
    </location>
</feature>
<feature type="region of interest" description="Disordered" evidence="3">
    <location>
        <begin position="58"/>
        <end position="144"/>
    </location>
</feature>
<evidence type="ECO:0000313" key="5">
    <source>
        <dbReference type="EMBL" id="KAH3892946.1"/>
    </source>
</evidence>
<protein>
    <recommendedName>
        <fullName evidence="4">CCDC144C-like coiled-coil domain-containing protein</fullName>
    </recommendedName>
</protein>
<dbReference type="PANTHER" id="PTHR35711">
    <property type="entry name" value="EXPRESSED PROTEIN"/>
    <property type="match status" value="1"/>
</dbReference>
<feature type="region of interest" description="Disordered" evidence="3">
    <location>
        <begin position="941"/>
        <end position="1013"/>
    </location>
</feature>
<sequence>TALHHACMEDNINHVKLLLQHRADTTLKDSKGWTAEDCAMMKAHHGCCQIIFDHNLKTRPRNSLGGSVPNTPRGAMGSISSNISATHTPRGVDSVTEPSSDLFGHPQGHQDADEDSDDPTVSQSKGEGRQDSWADDTDVSSAMDDHKLKGKVKVSLAGRVNLSDDDDVEREVEYENTRKPGILKNSGGITRPMLSRTPTPDADLRDSPQVMNGPKTSSPSKIPVKKQPSGASNTSVDEDVLDDSDEDGEDIRRRVSFSNKQDVRNITDEDDTDIEDEEEEEEEAVPSKRPKMANPQDEADGYVPTATTSAAAAAGKLSQDKFQDDDYVNTERAMMRDLGLQGADDDLQDISDDYDDEDDEEEVDDEGDLSEGHSDRQQPSTPRGILKKSENGRPPSNQRPVESDEEEESAWDTSGPSEGNQSTGNQAGNMRHMDSPEVDSDLENTLNPERSQAEKISSQWDSTDDGYTPRDGSSKVHKKQDEIEDEDDFDDDEDYEDHKQKAADDHIHEVVTSFSTASPLPSDSPPRPGSHDTSTGSTSAQRTVVAKETVVVKETKQTEPADDDEDWDSEDEDISDEDYGGHLVVGVPGYPGAYSPVVGEVADTPPLGMDPPRPGMDSPAVEPTTPRTARDHTTSTVSDEESMSEWEREHRQAKEAEKLRELEEEEERQRQWDEEEERRQRQLEREAQEELERERSQEFSDSDFSDDGDHLPDSARQPLSDHSHPSQNAAQHSADSPQVSLTSPRARELKKPPPKLQVTRFIKPAPLSPRAGRTPVQLGEIENESPAQFGDHESPSPRNVRQLAAPGKMNQHVPKGMFYDDDSDVEVEEIEEEVSNDLDMSSPRKEFPGDFPVDSPTMNVLNKAPERDSSERKFHVESPQRESLVGRFQNGGQDGEFSSDDDIENAVMPETREEQVKETVVVAQSTSRVMAATSLPVLRTESVLPSESFKADGNESPLLGIPPPLPVSAPPGNQKAMSLRSDGQSADDDEVELDQPVRGPKGYVSSLSQFPDLSGTTGLYRSGLDVPFDDDGLSVTSTENGDISSSYRPENLPYGKDMLVNMNLNDSSAVLKLQEHLREHRKQLEYERSQKNILEEKQRQMTKDRAGLQKSLDSLKYQKSVLEQNKLDLEAKIRQLEYQVSDEEEKKKNAELLLKKTKEQLSKKEGQYTQEMEARQRAELSMRNVQMELRAAQNQMKDLEDEKLELERKLTNEISAKQLQERINEEQQRLQQHIHEESQLNSSQRESEAG</sequence>
<feature type="compositionally biased region" description="Polar residues" evidence="3">
    <location>
        <begin position="78"/>
        <end position="87"/>
    </location>
</feature>
<dbReference type="InterPro" id="IPR039497">
    <property type="entry name" value="CC144C-like_CC_dom"/>
</dbReference>
<feature type="compositionally biased region" description="Polar residues" evidence="3">
    <location>
        <begin position="411"/>
        <end position="428"/>
    </location>
</feature>
<reference evidence="5" key="1">
    <citation type="journal article" date="2019" name="bioRxiv">
        <title>The Genome of the Zebra Mussel, Dreissena polymorpha: A Resource for Invasive Species Research.</title>
        <authorList>
            <person name="McCartney M.A."/>
            <person name="Auch B."/>
            <person name="Kono T."/>
            <person name="Mallez S."/>
            <person name="Zhang Y."/>
            <person name="Obille A."/>
            <person name="Becker A."/>
            <person name="Abrahante J.E."/>
            <person name="Garbe J."/>
            <person name="Badalamenti J.P."/>
            <person name="Herman A."/>
            <person name="Mangelson H."/>
            <person name="Liachko I."/>
            <person name="Sullivan S."/>
            <person name="Sone E.D."/>
            <person name="Koren S."/>
            <person name="Silverstein K.A.T."/>
            <person name="Beckman K.B."/>
            <person name="Gohl D.M."/>
        </authorList>
    </citation>
    <scope>NUCLEOTIDE SEQUENCE</scope>
    <source>
        <strain evidence="5">Duluth1</strain>
        <tissue evidence="5">Whole animal</tissue>
    </source>
</reference>
<dbReference type="Pfam" id="PF14915">
    <property type="entry name" value="CCDC144C"/>
    <property type="match status" value="1"/>
</dbReference>
<feature type="compositionally biased region" description="Basic and acidic residues" evidence="3">
    <location>
        <begin position="1221"/>
        <end position="1238"/>
    </location>
</feature>
<dbReference type="PROSITE" id="PS50088">
    <property type="entry name" value="ANK_REPEAT"/>
    <property type="match status" value="1"/>
</dbReference>
<keyword evidence="2" id="KW-0040">ANK repeat</keyword>
<feature type="compositionally biased region" description="Basic and acidic residues" evidence="3">
    <location>
        <begin position="707"/>
        <end position="724"/>
    </location>
</feature>
<feature type="compositionally biased region" description="Basic and acidic residues" evidence="3">
    <location>
        <begin position="550"/>
        <end position="559"/>
    </location>
</feature>
<feature type="region of interest" description="Disordered" evidence="3">
    <location>
        <begin position="1221"/>
        <end position="1250"/>
    </location>
</feature>
<accession>A0A9D4NEP3</accession>
<evidence type="ECO:0000256" key="1">
    <source>
        <dbReference type="ARBA" id="ARBA00023054"/>
    </source>
</evidence>
<evidence type="ECO:0000259" key="4">
    <source>
        <dbReference type="Pfam" id="PF14915"/>
    </source>
</evidence>
<dbReference type="EMBL" id="JAIWYP010000001">
    <property type="protein sequence ID" value="KAH3892946.1"/>
    <property type="molecule type" value="Genomic_DNA"/>
</dbReference>
<feature type="repeat" description="ANK" evidence="2">
    <location>
        <begin position="1"/>
        <end position="30"/>
    </location>
</feature>
<feature type="compositionally biased region" description="Basic and acidic residues" evidence="3">
    <location>
        <begin position="864"/>
        <end position="880"/>
    </location>
</feature>
<feature type="compositionally biased region" description="Basic and acidic residues" evidence="3">
    <location>
        <begin position="645"/>
        <end position="698"/>
    </location>
</feature>
<feature type="compositionally biased region" description="Acidic residues" evidence="3">
    <location>
        <begin position="236"/>
        <end position="249"/>
    </location>
</feature>
<feature type="region of interest" description="Disordered" evidence="3">
    <location>
        <begin position="336"/>
        <end position="801"/>
    </location>
</feature>
<reference evidence="5" key="2">
    <citation type="submission" date="2020-11" db="EMBL/GenBank/DDBJ databases">
        <authorList>
            <person name="McCartney M.A."/>
            <person name="Auch B."/>
            <person name="Kono T."/>
            <person name="Mallez S."/>
            <person name="Becker A."/>
            <person name="Gohl D.M."/>
            <person name="Silverstein K.A.T."/>
            <person name="Koren S."/>
            <person name="Bechman K.B."/>
            <person name="Herman A."/>
            <person name="Abrahante J.E."/>
            <person name="Garbe J."/>
        </authorList>
    </citation>
    <scope>NUCLEOTIDE SEQUENCE</scope>
    <source>
        <strain evidence="5">Duluth1</strain>
        <tissue evidence="5">Whole animal</tissue>
    </source>
</reference>
<dbReference type="InterPro" id="IPR002110">
    <property type="entry name" value="Ankyrin_rpt"/>
</dbReference>
<keyword evidence="1" id="KW-0175">Coiled coil</keyword>
<feature type="region of interest" description="Disordered" evidence="3">
    <location>
        <begin position="828"/>
        <end position="901"/>
    </location>
</feature>
<dbReference type="PROSITE" id="PS50297">
    <property type="entry name" value="ANK_REP_REGION"/>
    <property type="match status" value="1"/>
</dbReference>
<proteinExistence type="predicted"/>
<feature type="compositionally biased region" description="Acidic residues" evidence="3">
    <location>
        <begin position="560"/>
        <end position="578"/>
    </location>
</feature>
<name>A0A9D4NEP3_DREPO</name>
<feature type="compositionally biased region" description="Polar residues" evidence="3">
    <location>
        <begin position="725"/>
        <end position="743"/>
    </location>
</feature>
<evidence type="ECO:0000313" key="6">
    <source>
        <dbReference type="Proteomes" id="UP000828390"/>
    </source>
</evidence>
<feature type="compositionally biased region" description="Polar residues" evidence="3">
    <location>
        <begin position="512"/>
        <end position="521"/>
    </location>
</feature>
<dbReference type="InterPro" id="IPR036770">
    <property type="entry name" value="Ankyrin_rpt-contain_sf"/>
</dbReference>
<feature type="compositionally biased region" description="Basic and acidic residues" evidence="3">
    <location>
        <begin position="496"/>
        <end position="509"/>
    </location>
</feature>
<feature type="compositionally biased region" description="Polar residues" evidence="3">
    <location>
        <begin position="531"/>
        <end position="542"/>
    </location>
</feature>
<comment type="caution">
    <text evidence="5">The sequence shown here is derived from an EMBL/GenBank/DDBJ whole genome shotgun (WGS) entry which is preliminary data.</text>
</comment>
<dbReference type="Gene3D" id="1.25.40.20">
    <property type="entry name" value="Ankyrin repeat-containing domain"/>
    <property type="match status" value="1"/>
</dbReference>
<feature type="compositionally biased region" description="Acidic residues" evidence="3">
    <location>
        <begin position="268"/>
        <end position="284"/>
    </location>
</feature>
<dbReference type="Proteomes" id="UP000828390">
    <property type="component" value="Unassembled WGS sequence"/>
</dbReference>
<feature type="non-terminal residue" evidence="5">
    <location>
        <position position="1250"/>
    </location>
</feature>
<dbReference type="PANTHER" id="PTHR35711:SF1">
    <property type="entry name" value="ECTODERMAL, ISOFORM F"/>
    <property type="match status" value="1"/>
</dbReference>
<evidence type="ECO:0000256" key="2">
    <source>
        <dbReference type="PROSITE-ProRule" id="PRU00023"/>
    </source>
</evidence>
<feature type="compositionally biased region" description="Polar residues" evidence="3">
    <location>
        <begin position="443"/>
        <end position="461"/>
    </location>
</feature>
<keyword evidence="6" id="KW-1185">Reference proteome</keyword>
<gene>
    <name evidence="5" type="ORF">DPMN_017082</name>
</gene>
<feature type="compositionally biased region" description="Acidic residues" evidence="3">
    <location>
        <begin position="343"/>
        <end position="369"/>
    </location>
</feature>
<organism evidence="5 6">
    <name type="scientific">Dreissena polymorpha</name>
    <name type="common">Zebra mussel</name>
    <name type="synonym">Mytilus polymorpha</name>
    <dbReference type="NCBI Taxonomy" id="45954"/>
    <lineage>
        <taxon>Eukaryota</taxon>
        <taxon>Metazoa</taxon>
        <taxon>Spiralia</taxon>
        <taxon>Lophotrochozoa</taxon>
        <taxon>Mollusca</taxon>
        <taxon>Bivalvia</taxon>
        <taxon>Autobranchia</taxon>
        <taxon>Heteroconchia</taxon>
        <taxon>Euheterodonta</taxon>
        <taxon>Imparidentia</taxon>
        <taxon>Neoheterodontei</taxon>
        <taxon>Myida</taxon>
        <taxon>Dreissenoidea</taxon>
        <taxon>Dreissenidae</taxon>
        <taxon>Dreissena</taxon>
    </lineage>
</organism>
<dbReference type="AlphaFoldDB" id="A0A9D4NEP3"/>
<feature type="non-terminal residue" evidence="5">
    <location>
        <position position="1"/>
    </location>
</feature>
<feature type="compositionally biased region" description="Pro residues" evidence="3">
    <location>
        <begin position="960"/>
        <end position="969"/>
    </location>
</feature>
<evidence type="ECO:0000256" key="3">
    <source>
        <dbReference type="SAM" id="MobiDB-lite"/>
    </source>
</evidence>
<feature type="region of interest" description="Disordered" evidence="3">
    <location>
        <begin position="168"/>
        <end position="324"/>
    </location>
</feature>
<dbReference type="SUPFAM" id="SSF48403">
    <property type="entry name" value="Ankyrin repeat"/>
    <property type="match status" value="1"/>
</dbReference>
<feature type="compositionally biased region" description="Acidic residues" evidence="3">
    <location>
        <begin position="482"/>
        <end position="495"/>
    </location>
</feature>
<feature type="compositionally biased region" description="Low complexity" evidence="3">
    <location>
        <begin position="305"/>
        <end position="314"/>
    </location>
</feature>
<dbReference type="Pfam" id="PF12796">
    <property type="entry name" value="Ank_2"/>
    <property type="match status" value="1"/>
</dbReference>